<reference evidence="1" key="1">
    <citation type="submission" date="2023-10" db="EMBL/GenBank/DDBJ databases">
        <title>Chromosome-level genome of the transformable northern wattle, Acacia crassicarpa.</title>
        <authorList>
            <person name="Massaro I."/>
            <person name="Sinha N.R."/>
            <person name="Poethig S."/>
            <person name="Leichty A.R."/>
        </authorList>
    </citation>
    <scope>NUCLEOTIDE SEQUENCE</scope>
    <source>
        <strain evidence="1">Acra3RX</strain>
        <tissue evidence="1">Leaf</tissue>
    </source>
</reference>
<proteinExistence type="predicted"/>
<evidence type="ECO:0008006" key="3">
    <source>
        <dbReference type="Google" id="ProtNLM"/>
    </source>
</evidence>
<dbReference type="PANTHER" id="PTHR36722:SF1">
    <property type="entry name" value="TYPE 2 DNA TOPOISOMERASE 6 SUBUNIT B-LIKE"/>
    <property type="match status" value="1"/>
</dbReference>
<dbReference type="GO" id="GO:0007131">
    <property type="term" value="P:reciprocal meiotic recombination"/>
    <property type="evidence" value="ECO:0007669"/>
    <property type="project" value="TreeGrafter"/>
</dbReference>
<sequence length="473" mass="53402">MEFSSVNTLCFHLISSAFQRCRLSEQICRLSVILNSSSSSRHPSVQISISDTGIGSCLKEFQDLKFSWGGITENWDGMLRVNTTSISDTEVYNYQISLKENRSSRRINRLPSHQKNGAKFSGTEVLLSFVESLDILLAGVHSFLQKMLILRIPNIAIQLVAEDCDVPGSRYEKVFLANKSMQSPILALNLEHLKSGFEQYILTHGNSLNSECSSCFPSWEHLKVGSGRACCTENELVMEAVIVISDISKDDNTCLRESGDKTEVLYFKDFSPSTIPQSSMKAMKSVHWRKYGLNLVGIAQQDGCALLEWENLPKDTHIYIVLHSYHQQYPTVIRTPGKKFQMDRNLVKRSIKLSLDDLKEKHAGALLSARATKICSYAPDLGKTIAGLILTSNDLEFQGECLSLLGLQSQGVEAEIVENRIKERIVSVIEMNDKKDQKTREAAPFLFDDNRLREEEFQEIDEEEDYDMMALED</sequence>
<dbReference type="PANTHER" id="PTHR36722">
    <property type="entry name" value="TYPE 2 DNA TOPOISOMERASE 6 SUBUNIT B-LIKE"/>
    <property type="match status" value="1"/>
</dbReference>
<dbReference type="GO" id="GO:0042138">
    <property type="term" value="P:meiotic DNA double-strand break formation"/>
    <property type="evidence" value="ECO:0007669"/>
    <property type="project" value="InterPro"/>
</dbReference>
<name>A0AAE1JXS8_9FABA</name>
<accession>A0AAE1JXS8</accession>
<evidence type="ECO:0000313" key="2">
    <source>
        <dbReference type="Proteomes" id="UP001293593"/>
    </source>
</evidence>
<dbReference type="InterPro" id="IPR034566">
    <property type="entry name" value="MTOPVIB_plant"/>
</dbReference>
<organism evidence="1 2">
    <name type="scientific">Acacia crassicarpa</name>
    <name type="common">northern wattle</name>
    <dbReference type="NCBI Taxonomy" id="499986"/>
    <lineage>
        <taxon>Eukaryota</taxon>
        <taxon>Viridiplantae</taxon>
        <taxon>Streptophyta</taxon>
        <taxon>Embryophyta</taxon>
        <taxon>Tracheophyta</taxon>
        <taxon>Spermatophyta</taxon>
        <taxon>Magnoliopsida</taxon>
        <taxon>eudicotyledons</taxon>
        <taxon>Gunneridae</taxon>
        <taxon>Pentapetalae</taxon>
        <taxon>rosids</taxon>
        <taxon>fabids</taxon>
        <taxon>Fabales</taxon>
        <taxon>Fabaceae</taxon>
        <taxon>Caesalpinioideae</taxon>
        <taxon>mimosoid clade</taxon>
        <taxon>Acacieae</taxon>
        <taxon>Acacia</taxon>
    </lineage>
</organism>
<dbReference type="GO" id="GO:0030674">
    <property type="term" value="F:protein-macromolecule adaptor activity"/>
    <property type="evidence" value="ECO:0007669"/>
    <property type="project" value="TreeGrafter"/>
</dbReference>
<dbReference type="AlphaFoldDB" id="A0AAE1JXS8"/>
<dbReference type="EMBL" id="JAWXYG010000010">
    <property type="protein sequence ID" value="KAK4261319.1"/>
    <property type="molecule type" value="Genomic_DNA"/>
</dbReference>
<evidence type="ECO:0000313" key="1">
    <source>
        <dbReference type="EMBL" id="KAK4261319.1"/>
    </source>
</evidence>
<dbReference type="GO" id="GO:0000793">
    <property type="term" value="C:condensed chromosome"/>
    <property type="evidence" value="ECO:0007669"/>
    <property type="project" value="TreeGrafter"/>
</dbReference>
<gene>
    <name evidence="1" type="ORF">QN277_004333</name>
</gene>
<dbReference type="Proteomes" id="UP001293593">
    <property type="component" value="Unassembled WGS sequence"/>
</dbReference>
<keyword evidence="2" id="KW-1185">Reference proteome</keyword>
<protein>
    <recommendedName>
        <fullName evidence="3">Type 2 DNA topoisomerase 6 subunit B-like</fullName>
    </recommendedName>
</protein>
<comment type="caution">
    <text evidence="1">The sequence shown here is derived from an EMBL/GenBank/DDBJ whole genome shotgun (WGS) entry which is preliminary data.</text>
</comment>